<dbReference type="PANTHER" id="PTHR33223">
    <property type="entry name" value="CCHC-TYPE DOMAIN-CONTAINING PROTEIN"/>
    <property type="match status" value="1"/>
</dbReference>
<feature type="compositionally biased region" description="Pro residues" evidence="1">
    <location>
        <begin position="615"/>
        <end position="624"/>
    </location>
</feature>
<evidence type="ECO:0000313" key="3">
    <source>
        <dbReference type="EMBL" id="GJS53723.1"/>
    </source>
</evidence>
<organism evidence="3 4">
    <name type="scientific">Tanacetum coccineum</name>
    <dbReference type="NCBI Taxonomy" id="301880"/>
    <lineage>
        <taxon>Eukaryota</taxon>
        <taxon>Viridiplantae</taxon>
        <taxon>Streptophyta</taxon>
        <taxon>Embryophyta</taxon>
        <taxon>Tracheophyta</taxon>
        <taxon>Spermatophyta</taxon>
        <taxon>Magnoliopsida</taxon>
        <taxon>eudicotyledons</taxon>
        <taxon>Gunneridae</taxon>
        <taxon>Pentapetalae</taxon>
        <taxon>asterids</taxon>
        <taxon>campanulids</taxon>
        <taxon>Asterales</taxon>
        <taxon>Asteraceae</taxon>
        <taxon>Asteroideae</taxon>
        <taxon>Anthemideae</taxon>
        <taxon>Anthemidinae</taxon>
        <taxon>Tanacetum</taxon>
    </lineage>
</organism>
<sequence length="864" mass="97672">MLRSEANRWEMEAEQRNLNNSERGKWLEARKSLVQRIENEAKTVPRGPFQAATWRPDPVVDHRDVPEPLANYFVYEESDDDIKVTLAYTPSLPFLTTMEPADTLLMGDEVISTTPARETNKFIKSSIDDLVPIPKESKVTSDSNLECDMHVNTPLPPTDVREENFDINSPPGEYVVDFLMKNEDITDLPRHLVKQLFSYLLKHSSSTKRMSDEPLGDDSKPRSYDVTFSNPLFDFNDDYTLCYDNPLFNEEFEDISSLDPPKSTPLNYEPLGNPDSVSRSLKTSDLNFEELTAEIGLDDLIPTKIDDGYYDSEGDILFLEHLLIEETFSDLTPAVLPKKSTLLVTPPPASKQFSLREVDRFDPFFSLTQSGGKTRVMETHSFSFHYMTSPRRAAYSPKEVMCRYYHPHLTSGDGFDPEIKNLSILLRRLGIKRFGGNKEKIEMLRSEANRWEMEAEQRNLNNSERGKWLEARKSWLDKEREYCNMLRQKTRIKWDAKGDVQRIENEAKTNPTRAQMDLGETLESIRAQGQAFESHSLQIEVQYEVKIRQRVSPRYGSRGVQVSVLCQSTRSSSSNLVPPSSDPESIIRNRQRNLGDPSLLLDFEEISMNPNNVQGPPPAGPPPQNHNGPPGLNLQNPALDLQTMEELLQAPTDGVGDAIVVPPILANQFELKIGLLNLITAISFHGFANDDPHSHIRRFMKITQTIKLNQVPHDSVNQLFPPSGTTNLRNEIKRFQQKFDETFSEAWDLFKDLLNKCPHHGLSHLHQIDTFYNGLNQSDQDSLKSAAVLSASGSSSQNDVIIALTKQVEALVSSMNKPIHSIQDGCETCGGPHSYYECQAAGGYTQDVYATTGNYNSGGNSYQP</sequence>
<keyword evidence="4" id="KW-1185">Reference proteome</keyword>
<dbReference type="PANTHER" id="PTHR33223:SF6">
    <property type="entry name" value="CCHC-TYPE DOMAIN-CONTAINING PROTEIN"/>
    <property type="match status" value="1"/>
</dbReference>
<proteinExistence type="predicted"/>
<evidence type="ECO:0000259" key="2">
    <source>
        <dbReference type="Pfam" id="PF03732"/>
    </source>
</evidence>
<feature type="compositionally biased region" description="Low complexity" evidence="1">
    <location>
        <begin position="568"/>
        <end position="583"/>
    </location>
</feature>
<evidence type="ECO:0000256" key="1">
    <source>
        <dbReference type="SAM" id="MobiDB-lite"/>
    </source>
</evidence>
<dbReference type="InterPro" id="IPR005162">
    <property type="entry name" value="Retrotrans_gag_dom"/>
</dbReference>
<feature type="domain" description="Retrotransposon gag" evidence="2">
    <location>
        <begin position="718"/>
        <end position="777"/>
    </location>
</feature>
<feature type="region of interest" description="Disordered" evidence="1">
    <location>
        <begin position="568"/>
        <end position="587"/>
    </location>
</feature>
<accession>A0ABQ4WLP5</accession>
<dbReference type="EMBL" id="BQNB010008746">
    <property type="protein sequence ID" value="GJS53723.1"/>
    <property type="molecule type" value="Genomic_DNA"/>
</dbReference>
<feature type="region of interest" description="Disordered" evidence="1">
    <location>
        <begin position="608"/>
        <end position="635"/>
    </location>
</feature>
<dbReference type="Proteomes" id="UP001151760">
    <property type="component" value="Unassembled WGS sequence"/>
</dbReference>
<gene>
    <name evidence="3" type="ORF">Tco_0627085</name>
</gene>
<protein>
    <submittedName>
        <fullName evidence="3">NAC domain-containing protein</fullName>
    </submittedName>
</protein>
<dbReference type="Pfam" id="PF03732">
    <property type="entry name" value="Retrotrans_gag"/>
    <property type="match status" value="1"/>
</dbReference>
<reference evidence="3" key="2">
    <citation type="submission" date="2022-01" db="EMBL/GenBank/DDBJ databases">
        <authorList>
            <person name="Yamashiro T."/>
            <person name="Shiraishi A."/>
            <person name="Satake H."/>
            <person name="Nakayama K."/>
        </authorList>
    </citation>
    <scope>NUCLEOTIDE SEQUENCE</scope>
</reference>
<reference evidence="3" key="1">
    <citation type="journal article" date="2022" name="Int. J. Mol. Sci.">
        <title>Draft Genome of Tanacetum Coccineum: Genomic Comparison of Closely Related Tanacetum-Family Plants.</title>
        <authorList>
            <person name="Yamashiro T."/>
            <person name="Shiraishi A."/>
            <person name="Nakayama K."/>
            <person name="Satake H."/>
        </authorList>
    </citation>
    <scope>NUCLEOTIDE SEQUENCE</scope>
</reference>
<comment type="caution">
    <text evidence="3">The sequence shown here is derived from an EMBL/GenBank/DDBJ whole genome shotgun (WGS) entry which is preliminary data.</text>
</comment>
<name>A0ABQ4WLP5_9ASTR</name>
<evidence type="ECO:0000313" key="4">
    <source>
        <dbReference type="Proteomes" id="UP001151760"/>
    </source>
</evidence>